<feature type="compositionally biased region" description="Basic and acidic residues" evidence="1">
    <location>
        <begin position="420"/>
        <end position="441"/>
    </location>
</feature>
<dbReference type="PROSITE" id="PS50200">
    <property type="entry name" value="RA"/>
    <property type="match status" value="1"/>
</dbReference>
<dbReference type="Gene3D" id="1.20.1050.80">
    <property type="entry name" value="VPS9 domain"/>
    <property type="match status" value="1"/>
</dbReference>
<evidence type="ECO:0000256" key="1">
    <source>
        <dbReference type="SAM" id="MobiDB-lite"/>
    </source>
</evidence>
<dbReference type="InterPro" id="IPR003123">
    <property type="entry name" value="VPS9"/>
</dbReference>
<evidence type="ECO:0000313" key="4">
    <source>
        <dbReference type="Ensembl" id="ENSACAP00000009532.4"/>
    </source>
</evidence>
<feature type="domain" description="VPS9" evidence="3">
    <location>
        <begin position="145"/>
        <end position="289"/>
    </location>
</feature>
<dbReference type="Bgee" id="ENSACAG00000009736">
    <property type="expression patterns" value="Expressed in adrenal gland and 8 other cell types or tissues"/>
</dbReference>
<name>H9GFI7_ANOCA</name>
<reference evidence="4" key="3">
    <citation type="submission" date="2025-09" db="UniProtKB">
        <authorList>
            <consortium name="Ensembl"/>
        </authorList>
    </citation>
    <scope>IDENTIFICATION</scope>
</reference>
<dbReference type="GO" id="GO:0005085">
    <property type="term" value="F:guanyl-nucleotide exchange factor activity"/>
    <property type="evidence" value="ECO:0000318"/>
    <property type="project" value="GO_Central"/>
</dbReference>
<dbReference type="GO" id="GO:0007165">
    <property type="term" value="P:signal transduction"/>
    <property type="evidence" value="ECO:0007669"/>
    <property type="project" value="InterPro"/>
</dbReference>
<dbReference type="GO" id="GO:0031267">
    <property type="term" value="F:small GTPase binding"/>
    <property type="evidence" value="ECO:0000318"/>
    <property type="project" value="GO_Central"/>
</dbReference>
<feature type="domain" description="Ras-associating" evidence="2">
    <location>
        <begin position="314"/>
        <end position="410"/>
    </location>
</feature>
<evidence type="ECO:0000313" key="5">
    <source>
        <dbReference type="Proteomes" id="UP000001646"/>
    </source>
</evidence>
<dbReference type="GO" id="GO:0016192">
    <property type="term" value="P:vesicle-mediated transport"/>
    <property type="evidence" value="ECO:0007669"/>
    <property type="project" value="InterPro"/>
</dbReference>
<feature type="region of interest" description="Disordered" evidence="1">
    <location>
        <begin position="79"/>
        <end position="110"/>
    </location>
</feature>
<proteinExistence type="predicted"/>
<dbReference type="SMART" id="SM00167">
    <property type="entry name" value="VPS9"/>
    <property type="match status" value="1"/>
</dbReference>
<dbReference type="AlphaFoldDB" id="H9GFI7"/>
<dbReference type="GO" id="GO:0030139">
    <property type="term" value="C:endocytic vesicle"/>
    <property type="evidence" value="ECO:0000318"/>
    <property type="project" value="GO_Central"/>
</dbReference>
<dbReference type="SMART" id="SM00314">
    <property type="entry name" value="RA"/>
    <property type="match status" value="1"/>
</dbReference>
<dbReference type="PANTHER" id="PTHR23101">
    <property type="entry name" value="RAB GDP/GTP EXCHANGE FACTOR"/>
    <property type="match status" value="1"/>
</dbReference>
<keyword evidence="5" id="KW-1185">Reference proteome</keyword>
<sequence>MKFWTMPLKSGNRLPSAKEEEDPTCPNGEPLEASRPSCSIRVTSENKALCIINPLFLSVHSDVSWLDLAPAPCRLASRREPLQESNGSAKAASREPGVRQRSQNRPRSLEGEEKALKGYVVEGALYKCILKPLRDSVYAQLQDFRSQDGTLDKLRGHQATMREQSLAEMGVVSGVPDPAGLERLQTKLSLLHQAYSPRKKETQMLKVCKMLYETMNQTPGRTEPFGADDFLPVLIYMLVNCDIVSVQLDVEYMMELMDPSQLQGEGGYYLTTWFGALFHIANFQPAAMITRQISVEAQRSIHQWHRRRTIHPHHHHPIRRHSQNILYISFHEPFNNQKTVAVTAEMTTASVCAVCAEKFGVSKGEAYGLFLVSGESSQLLAEDSHPQRVHSGLLRSKGDPASFVYKPKDWALPATGHLPLQDHKRLTDPLESRDTEPSAAD</sequence>
<dbReference type="GO" id="GO:0005829">
    <property type="term" value="C:cytosol"/>
    <property type="evidence" value="ECO:0000318"/>
    <property type="project" value="GO_Central"/>
</dbReference>
<dbReference type="PANTHER" id="PTHR23101:SF72">
    <property type="entry name" value="RAS AND RAB INTERACTOR-LIKE PROTEIN"/>
    <property type="match status" value="1"/>
</dbReference>
<feature type="region of interest" description="Disordered" evidence="1">
    <location>
        <begin position="1"/>
        <end position="36"/>
    </location>
</feature>
<evidence type="ECO:0008006" key="6">
    <source>
        <dbReference type="Google" id="ProtNLM"/>
    </source>
</evidence>
<protein>
    <recommendedName>
        <fullName evidence="6">VPS9 domain-containing protein</fullName>
    </recommendedName>
</protein>
<reference evidence="4" key="2">
    <citation type="submission" date="2025-08" db="UniProtKB">
        <authorList>
            <consortium name="Ensembl"/>
        </authorList>
    </citation>
    <scope>IDENTIFICATION</scope>
</reference>
<dbReference type="HOGENOM" id="CLU_011829_2_0_1"/>
<feature type="region of interest" description="Disordered" evidence="1">
    <location>
        <begin position="413"/>
        <end position="441"/>
    </location>
</feature>
<dbReference type="SUPFAM" id="SSF109993">
    <property type="entry name" value="VPS9 domain"/>
    <property type="match status" value="1"/>
</dbReference>
<accession>H9GFI7</accession>
<dbReference type="Ensembl" id="ENSACAT00000009729.4">
    <property type="protein sequence ID" value="ENSACAP00000009532.4"/>
    <property type="gene ID" value="ENSACAG00000009736.4"/>
</dbReference>
<evidence type="ECO:0000259" key="2">
    <source>
        <dbReference type="PROSITE" id="PS50200"/>
    </source>
</evidence>
<dbReference type="Pfam" id="PF00788">
    <property type="entry name" value="RA"/>
    <property type="match status" value="1"/>
</dbReference>
<dbReference type="Proteomes" id="UP000001646">
    <property type="component" value="Unplaced"/>
</dbReference>
<reference evidence="4" key="1">
    <citation type="submission" date="2009-12" db="EMBL/GenBank/DDBJ databases">
        <title>The Genome Sequence of Anolis carolinensis (Green Anole Lizard).</title>
        <authorList>
            <consortium name="The Genome Sequencing Platform"/>
            <person name="Di Palma F."/>
            <person name="Alfoldi J."/>
            <person name="Heiman D."/>
            <person name="Young S."/>
            <person name="Grabherr M."/>
            <person name="Johnson J."/>
            <person name="Lander E.S."/>
            <person name="Lindblad-Toh K."/>
        </authorList>
    </citation>
    <scope>NUCLEOTIDE SEQUENCE [LARGE SCALE GENOMIC DNA]</scope>
    <source>
        <strain evidence="4">JBL SC #1</strain>
    </source>
</reference>
<dbReference type="eggNOG" id="KOG2320">
    <property type="taxonomic scope" value="Eukaryota"/>
</dbReference>
<dbReference type="STRING" id="28377.ENSACAP00000009532"/>
<dbReference type="Pfam" id="PF02204">
    <property type="entry name" value="VPS9"/>
    <property type="match status" value="1"/>
</dbReference>
<dbReference type="InParanoid" id="H9GFI7"/>
<dbReference type="GeneTree" id="ENSGT00940000162381"/>
<evidence type="ECO:0000259" key="3">
    <source>
        <dbReference type="PROSITE" id="PS51205"/>
    </source>
</evidence>
<organism evidence="4 5">
    <name type="scientific">Anolis carolinensis</name>
    <name type="common">Green anole</name>
    <name type="synonym">American chameleon</name>
    <dbReference type="NCBI Taxonomy" id="28377"/>
    <lineage>
        <taxon>Eukaryota</taxon>
        <taxon>Metazoa</taxon>
        <taxon>Chordata</taxon>
        <taxon>Craniata</taxon>
        <taxon>Vertebrata</taxon>
        <taxon>Euteleostomi</taxon>
        <taxon>Lepidosauria</taxon>
        <taxon>Squamata</taxon>
        <taxon>Bifurcata</taxon>
        <taxon>Unidentata</taxon>
        <taxon>Episquamata</taxon>
        <taxon>Toxicofera</taxon>
        <taxon>Iguania</taxon>
        <taxon>Dactyloidae</taxon>
        <taxon>Anolis</taxon>
    </lineage>
</organism>
<dbReference type="InterPro" id="IPR037191">
    <property type="entry name" value="VPS9_dom_sf"/>
</dbReference>
<dbReference type="PROSITE" id="PS51205">
    <property type="entry name" value="VPS9"/>
    <property type="match status" value="1"/>
</dbReference>
<dbReference type="InterPro" id="IPR000159">
    <property type="entry name" value="RA_dom"/>
</dbReference>
<dbReference type="InterPro" id="IPR045046">
    <property type="entry name" value="Vps9-like"/>
</dbReference>